<evidence type="ECO:0000313" key="4">
    <source>
        <dbReference type="Proteomes" id="UP000324800"/>
    </source>
</evidence>
<dbReference type="InterPro" id="IPR011050">
    <property type="entry name" value="Pectin_lyase_fold/virulence"/>
</dbReference>
<proteinExistence type="predicted"/>
<organism evidence="3 4">
    <name type="scientific">Streblomastix strix</name>
    <dbReference type="NCBI Taxonomy" id="222440"/>
    <lineage>
        <taxon>Eukaryota</taxon>
        <taxon>Metamonada</taxon>
        <taxon>Preaxostyla</taxon>
        <taxon>Oxymonadida</taxon>
        <taxon>Streblomastigidae</taxon>
        <taxon>Streblomastix</taxon>
    </lineage>
</organism>
<comment type="caution">
    <text evidence="3">The sequence shown here is derived from an EMBL/GenBank/DDBJ whole genome shotgun (WGS) entry which is preliminary data.</text>
</comment>
<feature type="region of interest" description="Disordered" evidence="1">
    <location>
        <begin position="79"/>
        <end position="101"/>
    </location>
</feature>
<reference evidence="3 4" key="1">
    <citation type="submission" date="2019-03" db="EMBL/GenBank/DDBJ databases">
        <title>Single cell metagenomics reveals metabolic interactions within the superorganism composed of flagellate Streblomastix strix and complex community of Bacteroidetes bacteria on its surface.</title>
        <authorList>
            <person name="Treitli S.C."/>
            <person name="Kolisko M."/>
            <person name="Husnik F."/>
            <person name="Keeling P."/>
            <person name="Hampl V."/>
        </authorList>
    </citation>
    <scope>NUCLEOTIDE SEQUENCE [LARGE SCALE GENOMIC DNA]</scope>
    <source>
        <strain evidence="3">ST1C</strain>
    </source>
</reference>
<evidence type="ECO:0000256" key="1">
    <source>
        <dbReference type="SAM" id="MobiDB-lite"/>
    </source>
</evidence>
<dbReference type="Proteomes" id="UP000324800">
    <property type="component" value="Unassembled WGS sequence"/>
</dbReference>
<feature type="non-terminal residue" evidence="3">
    <location>
        <position position="844"/>
    </location>
</feature>
<accession>A0A5J4V4W0</accession>
<keyword evidence="2" id="KW-0732">Signal</keyword>
<evidence type="ECO:0000256" key="2">
    <source>
        <dbReference type="SAM" id="SignalP"/>
    </source>
</evidence>
<evidence type="ECO:0008006" key="5">
    <source>
        <dbReference type="Google" id="ProtNLM"/>
    </source>
</evidence>
<feature type="chain" id="PRO_5023857832" description="Right handed beta helix domain-containing protein" evidence="2">
    <location>
        <begin position="17"/>
        <end position="844"/>
    </location>
</feature>
<sequence>MKRLLLLAALANLCFALETAVFDARDMPSKFDTFAEPIANRIQYEYYISETGNDSMRNCGTALNDVPCQTYSAAKDQFFKKPTAPNPTDSTKYPGGKTSQEFKDDEGIYTGSIDSYRASVTIYVGNAQSQKYNHPFEIDEHRTVNFQSQGSTLYTTTLQDKANPDTPIFDVKSGSFSLAYFVIEHYGSVAASDKGIINFVSETERDLYQLWNGNNYDNTYKPTLSLNYITFIQNDATITQLKPFVTFSSQTASFSITNSNFERAKISTDGISVQKGIGFTFQFNNLYNISGVAGTEALLHITNTKRTAEEGGYITIGSNNFFAGIGCDGAVRSPLLVEFTNSEDLSTPNIHALRLNGAYIIESVAINSGGIELVGNSYSLLVTNSQFHYNTGQQASDILVTTDNLDTFKYRFDRTRSTPKYSDRPSVKIGDQDLSSIIVNSETTFTVVDSPDDPQYSASNSYLTIGEALYKEKMGNIDEEILINLNPGRHTIDGHLIDQLSIGNYYTMTVNNVIIFYIYFPQKVAIVGSSTRPTIMRQGINSFSLSVSGQGQLRLNNLHVTSDLIQNSYQFIRCYGEKLTIDDVEFINNNIDSNNGQSLIVIYSFSEASITNCVFRNNIALSLIQATVNSPNAKLLISGNTFANDQYQSRQSLSGEAIKVSLSDTGDVKITDNTFKYLKVNSAPVYLSGVSSTVKIQRNTFEDNTGGSARAVRLSSFGLGRIEDIFFSNKLIKTRDVGPYIPAYTDGTTDYSYLIPENINRRTVVKGATPTEEVFASLPEAVGGLSNHGNQKLFINIVGGTEVHETSTIDQPLLNLEIVGVEHREDKLAKKDDQPQFQYEEVLR</sequence>
<protein>
    <recommendedName>
        <fullName evidence="5">Right handed beta helix domain-containing protein</fullName>
    </recommendedName>
</protein>
<dbReference type="AlphaFoldDB" id="A0A5J4V4W0"/>
<evidence type="ECO:0000313" key="3">
    <source>
        <dbReference type="EMBL" id="KAA6377374.1"/>
    </source>
</evidence>
<name>A0A5J4V4W0_9EUKA</name>
<gene>
    <name evidence="3" type="ORF">EZS28_027098</name>
</gene>
<dbReference type="EMBL" id="SNRW01009874">
    <property type="protein sequence ID" value="KAA6377374.1"/>
    <property type="molecule type" value="Genomic_DNA"/>
</dbReference>
<dbReference type="SUPFAM" id="SSF51126">
    <property type="entry name" value="Pectin lyase-like"/>
    <property type="match status" value="1"/>
</dbReference>
<feature type="signal peptide" evidence="2">
    <location>
        <begin position="1"/>
        <end position="16"/>
    </location>
</feature>